<gene>
    <name evidence="2" type="ORF">HOP61_02115</name>
</gene>
<organism evidence="2 3">
    <name type="scientific">Billgrantia desiderata</name>
    <dbReference type="NCBI Taxonomy" id="52021"/>
    <lineage>
        <taxon>Bacteria</taxon>
        <taxon>Pseudomonadati</taxon>
        <taxon>Pseudomonadota</taxon>
        <taxon>Gammaproteobacteria</taxon>
        <taxon>Oceanospirillales</taxon>
        <taxon>Halomonadaceae</taxon>
        <taxon>Billgrantia</taxon>
    </lineage>
</organism>
<name>A0AAW4YMP8_9GAMM</name>
<reference evidence="2" key="1">
    <citation type="submission" date="2020-05" db="EMBL/GenBank/DDBJ databases">
        <authorList>
            <person name="Wang L."/>
            <person name="Shao Z."/>
        </authorList>
    </citation>
    <scope>NUCLEOTIDE SEQUENCE</scope>
    <source>
        <strain evidence="2">MCCC 1A05776</strain>
    </source>
</reference>
<dbReference type="AlphaFoldDB" id="A0AAW4YMP8"/>
<keyword evidence="1" id="KW-0812">Transmembrane</keyword>
<reference evidence="2" key="2">
    <citation type="journal article" date="2021" name="Front. Microbiol.">
        <title>Aerobic Denitrification and Heterotrophic Sulfur Oxidation in the Genus Halomonas Revealed by Six Novel Species Characterizations and Genome-Based Analysis.</title>
        <authorList>
            <person name="Wang L."/>
            <person name="Shao Z."/>
        </authorList>
    </citation>
    <scope>NUCLEOTIDE SEQUENCE</scope>
    <source>
        <strain evidence="2">MCCC 1A05776</strain>
    </source>
</reference>
<keyword evidence="1" id="KW-1133">Transmembrane helix</keyword>
<accession>A0AAW4YMP8</accession>
<proteinExistence type="predicted"/>
<comment type="caution">
    <text evidence="2">The sequence shown here is derived from an EMBL/GenBank/DDBJ whole genome shotgun (WGS) entry which is preliminary data.</text>
</comment>
<keyword evidence="1" id="KW-0472">Membrane</keyword>
<sequence length="310" mass="35114">MAIPDAGFFLGIFRAVASLMGKKPTHPYKKLEARLVDRAIVAEVPEELSVELIDTSGERYSGLYVIGLLIWNRGTQAIIDSDFSEKSPLKIKVGDSAKIVGVNVISEVEDAEFKMQRLDDYTLKVEFDFINPKEFIFLPIFVTGNPQVEVKVTGRFIGQEDPVDQTALEVSASTGERISALILLALLFNVISGLPISTWLIHQNYGFFTIVSDPDSIPRYLVGSFIVGVLMLAMYFCSRLMRWLERRAYPKGFPLQADLEPPLRESIKGLWRTLLHGRKQRVSLSLFDWGKPVVFSDKKLRRRTVEDWIQ</sequence>
<evidence type="ECO:0000313" key="3">
    <source>
        <dbReference type="Proteomes" id="UP001320178"/>
    </source>
</evidence>
<evidence type="ECO:0000256" key="1">
    <source>
        <dbReference type="SAM" id="Phobius"/>
    </source>
</evidence>
<dbReference type="EMBL" id="JABFTS010000001">
    <property type="protein sequence ID" value="MCE8050092.1"/>
    <property type="molecule type" value="Genomic_DNA"/>
</dbReference>
<dbReference type="Proteomes" id="UP001320178">
    <property type="component" value="Unassembled WGS sequence"/>
</dbReference>
<feature type="transmembrane region" description="Helical" evidence="1">
    <location>
        <begin position="220"/>
        <end position="237"/>
    </location>
</feature>
<feature type="transmembrane region" description="Helical" evidence="1">
    <location>
        <begin position="178"/>
        <end position="200"/>
    </location>
</feature>
<dbReference type="RefSeq" id="WP_234238505.1">
    <property type="nucleotide sequence ID" value="NZ_JABFTS010000001.1"/>
</dbReference>
<evidence type="ECO:0000313" key="2">
    <source>
        <dbReference type="EMBL" id="MCE8050092.1"/>
    </source>
</evidence>
<protein>
    <submittedName>
        <fullName evidence="2">Uncharacterized protein</fullName>
    </submittedName>
</protein>